<dbReference type="Proteomes" id="UP000476176">
    <property type="component" value="Unassembled WGS sequence"/>
</dbReference>
<evidence type="ECO:0000313" key="6">
    <source>
        <dbReference type="Proteomes" id="UP000476176"/>
    </source>
</evidence>
<organism evidence="1 5">
    <name type="scientific">Phytophthora fragariae</name>
    <dbReference type="NCBI Taxonomy" id="53985"/>
    <lineage>
        <taxon>Eukaryota</taxon>
        <taxon>Sar</taxon>
        <taxon>Stramenopiles</taxon>
        <taxon>Oomycota</taxon>
        <taxon>Peronosporomycetes</taxon>
        <taxon>Peronosporales</taxon>
        <taxon>Peronosporaceae</taxon>
        <taxon>Phytophthora</taxon>
    </lineage>
</organism>
<gene>
    <name evidence="3" type="ORF">PF002_g29823</name>
    <name evidence="2" type="ORF">PF004_g30533</name>
    <name evidence="1" type="ORF">PF011_g30209</name>
</gene>
<sequence length="56" mass="5947">MWLSHGVKHCTCWRSWNGVGALGVAASRPCYCAQPPSVNPSNGTPKTQAGIPFDFG</sequence>
<dbReference type="Proteomes" id="UP000440367">
    <property type="component" value="Unassembled WGS sequence"/>
</dbReference>
<dbReference type="AlphaFoldDB" id="A0A6A3GT42"/>
<evidence type="ECO:0000313" key="3">
    <source>
        <dbReference type="EMBL" id="KAE9171444.1"/>
    </source>
</evidence>
<dbReference type="EMBL" id="QXFW01006109">
    <property type="protein sequence ID" value="KAE8960098.1"/>
    <property type="molecule type" value="Genomic_DNA"/>
</dbReference>
<dbReference type="Proteomes" id="UP000460718">
    <property type="component" value="Unassembled WGS sequence"/>
</dbReference>
<evidence type="ECO:0000313" key="5">
    <source>
        <dbReference type="Proteomes" id="UP000460718"/>
    </source>
</evidence>
<accession>A0A6A3GT42</accession>
<evidence type="ECO:0000313" key="1">
    <source>
        <dbReference type="EMBL" id="KAE8960098.1"/>
    </source>
</evidence>
<name>A0A6A3GT42_9STRA</name>
<proteinExistence type="predicted"/>
<evidence type="ECO:0000313" key="2">
    <source>
        <dbReference type="EMBL" id="KAE9162301.1"/>
    </source>
</evidence>
<dbReference type="EMBL" id="QXGC01006502">
    <property type="protein sequence ID" value="KAE9162301.1"/>
    <property type="molecule type" value="Genomic_DNA"/>
</dbReference>
<reference evidence="5 6" key="1">
    <citation type="submission" date="2018-09" db="EMBL/GenBank/DDBJ databases">
        <title>Genomic investigation of the strawberry pathogen Phytophthora fragariae indicates pathogenicity is determined by transcriptional variation in three key races.</title>
        <authorList>
            <person name="Adams T.M."/>
            <person name="Armitage A.D."/>
            <person name="Sobczyk M.K."/>
            <person name="Bates H.J."/>
            <person name="Dunwell J.M."/>
            <person name="Nellist C.F."/>
            <person name="Harrison R.J."/>
        </authorList>
    </citation>
    <scope>NUCLEOTIDE SEQUENCE [LARGE SCALE GENOMIC DNA]</scope>
    <source>
        <strain evidence="3 4">BC-1</strain>
        <strain evidence="2 6">BC-23</strain>
        <strain evidence="1 5">SCRP245</strain>
    </source>
</reference>
<comment type="caution">
    <text evidence="1">The sequence shown here is derived from an EMBL/GenBank/DDBJ whole genome shotgun (WGS) entry which is preliminary data.</text>
</comment>
<evidence type="ECO:0000313" key="4">
    <source>
        <dbReference type="Proteomes" id="UP000440367"/>
    </source>
</evidence>
<dbReference type="EMBL" id="QXGD01004283">
    <property type="protein sequence ID" value="KAE9171444.1"/>
    <property type="molecule type" value="Genomic_DNA"/>
</dbReference>
<protein>
    <submittedName>
        <fullName evidence="1">Uncharacterized protein</fullName>
    </submittedName>
</protein>